<reference evidence="1 2" key="1">
    <citation type="submission" date="2023-01" db="EMBL/GenBank/DDBJ databases">
        <title>Psychroserpens ponticola sp. nov., isolated from seawater.</title>
        <authorList>
            <person name="Kristyanto S."/>
            <person name="Jung J."/>
            <person name="Kim J.M."/>
            <person name="Jeon C.O."/>
        </authorList>
    </citation>
    <scope>NUCLEOTIDE SEQUENCE [LARGE SCALE GENOMIC DNA]</scope>
    <source>
        <strain evidence="1 2">MSW6</strain>
    </source>
</reference>
<gene>
    <name evidence="1" type="ORF">MUN68_017475</name>
</gene>
<dbReference type="EMBL" id="CP116221">
    <property type="protein sequence ID" value="WCO01838.1"/>
    <property type="molecule type" value="Genomic_DNA"/>
</dbReference>
<dbReference type="RefSeq" id="WP_249997011.1">
    <property type="nucleotide sequence ID" value="NZ_CP116221.1"/>
</dbReference>
<proteinExistence type="predicted"/>
<dbReference type="Proteomes" id="UP001202717">
    <property type="component" value="Chromosome"/>
</dbReference>
<accession>A0ABY7RXJ3</accession>
<name>A0ABY7RXJ3_9FLAO</name>
<organism evidence="1 2">
    <name type="scientific">Psychroserpens ponticola</name>
    <dbReference type="NCBI Taxonomy" id="2932268"/>
    <lineage>
        <taxon>Bacteria</taxon>
        <taxon>Pseudomonadati</taxon>
        <taxon>Bacteroidota</taxon>
        <taxon>Flavobacteriia</taxon>
        <taxon>Flavobacteriales</taxon>
        <taxon>Flavobacteriaceae</taxon>
        <taxon>Psychroserpens</taxon>
    </lineage>
</organism>
<protein>
    <submittedName>
        <fullName evidence="1">Uncharacterized protein</fullName>
    </submittedName>
</protein>
<evidence type="ECO:0000313" key="1">
    <source>
        <dbReference type="EMBL" id="WCO01838.1"/>
    </source>
</evidence>
<sequence length="76" mass="8680">MKTTTTNDLSCSVFGHNLERISKDSHELTCKTCKSKIVIEDSDTFDALPFKNQNIKTALRQLYLLQNRYSPQKLSA</sequence>
<evidence type="ECO:0000313" key="2">
    <source>
        <dbReference type="Proteomes" id="UP001202717"/>
    </source>
</evidence>
<keyword evidence="2" id="KW-1185">Reference proteome</keyword>